<reference evidence="2" key="1">
    <citation type="submission" date="2025-08" db="UniProtKB">
        <authorList>
            <consortium name="Ensembl"/>
        </authorList>
    </citation>
    <scope>IDENTIFICATION</scope>
</reference>
<accession>A0A8C6N599</accession>
<organism evidence="2 3">
    <name type="scientific">Mus spicilegus</name>
    <name type="common">Mound-building mouse</name>
    <dbReference type="NCBI Taxonomy" id="10103"/>
    <lineage>
        <taxon>Eukaryota</taxon>
        <taxon>Metazoa</taxon>
        <taxon>Chordata</taxon>
        <taxon>Craniata</taxon>
        <taxon>Vertebrata</taxon>
        <taxon>Euteleostomi</taxon>
        <taxon>Mammalia</taxon>
        <taxon>Eutheria</taxon>
        <taxon>Euarchontoglires</taxon>
        <taxon>Glires</taxon>
        <taxon>Rodentia</taxon>
        <taxon>Myomorpha</taxon>
        <taxon>Muroidea</taxon>
        <taxon>Muridae</taxon>
        <taxon>Murinae</taxon>
        <taxon>Mus</taxon>
        <taxon>Mus</taxon>
    </lineage>
</organism>
<keyword evidence="3" id="KW-1185">Reference proteome</keyword>
<feature type="region of interest" description="Disordered" evidence="1">
    <location>
        <begin position="49"/>
        <end position="77"/>
    </location>
</feature>
<dbReference type="Proteomes" id="UP000694415">
    <property type="component" value="Unplaced"/>
</dbReference>
<evidence type="ECO:0000313" key="2">
    <source>
        <dbReference type="Ensembl" id="ENSMSIP00000037187.1"/>
    </source>
</evidence>
<reference evidence="2" key="2">
    <citation type="submission" date="2025-09" db="UniProtKB">
        <authorList>
            <consortium name="Ensembl"/>
        </authorList>
    </citation>
    <scope>IDENTIFICATION</scope>
</reference>
<protein>
    <submittedName>
        <fullName evidence="2">Uncharacterized protein</fullName>
    </submittedName>
</protein>
<dbReference type="Ensembl" id="ENSMSIT00000046912.1">
    <property type="protein sequence ID" value="ENSMSIP00000037187.1"/>
    <property type="gene ID" value="ENSMSIG00000030989.1"/>
</dbReference>
<dbReference type="Gene3D" id="3.40.220.10">
    <property type="entry name" value="Leucine Aminopeptidase, subunit E, domain 1"/>
    <property type="match status" value="1"/>
</dbReference>
<proteinExistence type="predicted"/>
<sequence>MYPSNKKKKVWRAKKERLLKMTSEERRKEYIRDYVSLSTILSWKEEMKSKGQNGGCIPNGWRNGGECHGRENRQIVA</sequence>
<evidence type="ECO:0000313" key="3">
    <source>
        <dbReference type="Proteomes" id="UP000694415"/>
    </source>
</evidence>
<evidence type="ECO:0000256" key="1">
    <source>
        <dbReference type="SAM" id="MobiDB-lite"/>
    </source>
</evidence>
<dbReference type="GeneTree" id="ENSGT00940000157404"/>
<dbReference type="InterPro" id="IPR043472">
    <property type="entry name" value="Macro_dom-like"/>
</dbReference>
<feature type="compositionally biased region" description="Basic and acidic residues" evidence="1">
    <location>
        <begin position="65"/>
        <end position="77"/>
    </location>
</feature>
<dbReference type="AlphaFoldDB" id="A0A8C6N599"/>
<name>A0A8C6N599_MUSSI</name>